<dbReference type="EMBL" id="VSRR010025173">
    <property type="protein sequence ID" value="MPC66727.1"/>
    <property type="molecule type" value="Genomic_DNA"/>
</dbReference>
<accession>A0A5B7HBR2</accession>
<gene>
    <name evidence="1" type="ORF">E2C01_060879</name>
</gene>
<reference evidence="1 2" key="1">
    <citation type="submission" date="2019-05" db="EMBL/GenBank/DDBJ databases">
        <title>Another draft genome of Portunus trituberculatus and its Hox gene families provides insights of decapod evolution.</title>
        <authorList>
            <person name="Jeong J.-H."/>
            <person name="Song I."/>
            <person name="Kim S."/>
            <person name="Choi T."/>
            <person name="Kim D."/>
            <person name="Ryu S."/>
            <person name="Kim W."/>
        </authorList>
    </citation>
    <scope>NUCLEOTIDE SEQUENCE [LARGE SCALE GENOMIC DNA]</scope>
    <source>
        <tissue evidence="1">Muscle</tissue>
    </source>
</reference>
<evidence type="ECO:0000313" key="1">
    <source>
        <dbReference type="EMBL" id="MPC66727.1"/>
    </source>
</evidence>
<name>A0A5B7HBR2_PORTR</name>
<sequence>MPNVKKIAGCSVRGFGCMYRTYGRHPSPLHGRCVRHEISNSIREQLVMAGSAPSRPSVGDERGLICQI</sequence>
<dbReference type="Proteomes" id="UP000324222">
    <property type="component" value="Unassembled WGS sequence"/>
</dbReference>
<proteinExistence type="predicted"/>
<organism evidence="1 2">
    <name type="scientific">Portunus trituberculatus</name>
    <name type="common">Swimming crab</name>
    <name type="synonym">Neptunus trituberculatus</name>
    <dbReference type="NCBI Taxonomy" id="210409"/>
    <lineage>
        <taxon>Eukaryota</taxon>
        <taxon>Metazoa</taxon>
        <taxon>Ecdysozoa</taxon>
        <taxon>Arthropoda</taxon>
        <taxon>Crustacea</taxon>
        <taxon>Multicrustacea</taxon>
        <taxon>Malacostraca</taxon>
        <taxon>Eumalacostraca</taxon>
        <taxon>Eucarida</taxon>
        <taxon>Decapoda</taxon>
        <taxon>Pleocyemata</taxon>
        <taxon>Brachyura</taxon>
        <taxon>Eubrachyura</taxon>
        <taxon>Portunoidea</taxon>
        <taxon>Portunidae</taxon>
        <taxon>Portuninae</taxon>
        <taxon>Portunus</taxon>
    </lineage>
</organism>
<evidence type="ECO:0000313" key="2">
    <source>
        <dbReference type="Proteomes" id="UP000324222"/>
    </source>
</evidence>
<comment type="caution">
    <text evidence="1">The sequence shown here is derived from an EMBL/GenBank/DDBJ whole genome shotgun (WGS) entry which is preliminary data.</text>
</comment>
<dbReference type="AlphaFoldDB" id="A0A5B7HBR2"/>
<keyword evidence="2" id="KW-1185">Reference proteome</keyword>
<protein>
    <submittedName>
        <fullName evidence="1">Uncharacterized protein</fullName>
    </submittedName>
</protein>